<reference evidence="7 8" key="1">
    <citation type="submission" date="2024-01" db="EMBL/GenBank/DDBJ databases">
        <title>A draft genome for a cacao thread blight-causing isolate of Paramarasmius palmivorus.</title>
        <authorList>
            <person name="Baruah I.K."/>
            <person name="Bukari Y."/>
            <person name="Amoako-Attah I."/>
            <person name="Meinhardt L.W."/>
            <person name="Bailey B.A."/>
            <person name="Cohen S.P."/>
        </authorList>
    </citation>
    <scope>NUCLEOTIDE SEQUENCE [LARGE SCALE GENOMIC DNA]</scope>
    <source>
        <strain evidence="7 8">GH-12</strain>
    </source>
</reference>
<dbReference type="InterPro" id="IPR011701">
    <property type="entry name" value="MFS"/>
</dbReference>
<feature type="transmembrane region" description="Helical" evidence="6">
    <location>
        <begin position="425"/>
        <end position="442"/>
    </location>
</feature>
<sequence length="494" mass="54892">MPVVQSLGERNNDSEKKATIIVEHNTGQLEDAREDALPVSGTPERLTAETKLVRKLDMRVLPVIVVIYIMNYIDRVAIATARLQGLEEDLKLSDIQYEVVLSILYVTYSPAQIPSNMALNYVTRPSLYIGMCVVAWGLISAMTGVTHNFGGILACRMFMGLPEELAFRSAIMFVGLMVANAFGALMAAGILAKMEGKQGIRAWRWLFFIEGAITIFIGLLSMWLLPDYPDNTRWLTASDCRLAQARIADDAGEADKDNEGDSPLRGLKQALTDRKVLIFSVMDAAQLFGLNFADADPGFQYYNIIGPSGPPWILGSFVLCLSAWHADRTGERFFHIAGWMWSVMVGFIIALSTMNTVARYISMILMAFGYAGQAMTLVWVSNTIPRPPAKRAAALGIVNGVAALGSLIGSFVWKEQWAPKYKQSMIISLCPLVFSSSLALILRQMLLKENRKLDEDERRAIQGADRARVEQAAKLEGITFDQAMERRKGFRYLY</sequence>
<feature type="transmembrane region" description="Helical" evidence="6">
    <location>
        <begin position="125"/>
        <end position="145"/>
    </location>
</feature>
<keyword evidence="8" id="KW-1185">Reference proteome</keyword>
<evidence type="ECO:0000313" key="7">
    <source>
        <dbReference type="EMBL" id="KAK7034521.1"/>
    </source>
</evidence>
<dbReference type="Proteomes" id="UP001383192">
    <property type="component" value="Unassembled WGS sequence"/>
</dbReference>
<dbReference type="SUPFAM" id="SSF103473">
    <property type="entry name" value="MFS general substrate transporter"/>
    <property type="match status" value="1"/>
</dbReference>
<evidence type="ECO:0008006" key="9">
    <source>
        <dbReference type="Google" id="ProtNLM"/>
    </source>
</evidence>
<evidence type="ECO:0000256" key="5">
    <source>
        <dbReference type="ARBA" id="ARBA00023136"/>
    </source>
</evidence>
<evidence type="ECO:0000313" key="8">
    <source>
        <dbReference type="Proteomes" id="UP001383192"/>
    </source>
</evidence>
<evidence type="ECO:0000256" key="1">
    <source>
        <dbReference type="ARBA" id="ARBA00004141"/>
    </source>
</evidence>
<feature type="transmembrane region" description="Helical" evidence="6">
    <location>
        <begin position="333"/>
        <end position="354"/>
    </location>
</feature>
<dbReference type="PANTHER" id="PTHR43791:SF6">
    <property type="entry name" value="TRANSPORTER, PUTATIVE (AFU_ORTHOLOGUE AFUA_1G16690)-RELATED"/>
    <property type="match status" value="1"/>
</dbReference>
<dbReference type="Gene3D" id="1.20.1250.20">
    <property type="entry name" value="MFS general substrate transporter like domains"/>
    <property type="match status" value="2"/>
</dbReference>
<keyword evidence="5 6" id="KW-0472">Membrane</keyword>
<proteinExistence type="predicted"/>
<feature type="transmembrane region" description="Helical" evidence="6">
    <location>
        <begin position="392"/>
        <end position="413"/>
    </location>
</feature>
<keyword evidence="4 6" id="KW-1133">Transmembrane helix</keyword>
<feature type="transmembrane region" description="Helical" evidence="6">
    <location>
        <begin position="165"/>
        <end position="191"/>
    </location>
</feature>
<dbReference type="InterPro" id="IPR036259">
    <property type="entry name" value="MFS_trans_sf"/>
</dbReference>
<keyword evidence="2" id="KW-0813">Transport</keyword>
<dbReference type="GO" id="GO:0022857">
    <property type="term" value="F:transmembrane transporter activity"/>
    <property type="evidence" value="ECO:0007669"/>
    <property type="project" value="InterPro"/>
</dbReference>
<comment type="subcellular location">
    <subcellularLocation>
        <location evidence="1">Membrane</location>
        <topology evidence="1">Multi-pass membrane protein</topology>
    </subcellularLocation>
</comment>
<protein>
    <recommendedName>
        <fullName evidence="9">Major facilitator superfamily (MFS) profile domain-containing protein</fullName>
    </recommendedName>
</protein>
<comment type="caution">
    <text evidence="7">The sequence shown here is derived from an EMBL/GenBank/DDBJ whole genome shotgun (WGS) entry which is preliminary data.</text>
</comment>
<feature type="transmembrane region" description="Helical" evidence="6">
    <location>
        <begin position="309"/>
        <end position="326"/>
    </location>
</feature>
<organism evidence="7 8">
    <name type="scientific">Paramarasmius palmivorus</name>
    <dbReference type="NCBI Taxonomy" id="297713"/>
    <lineage>
        <taxon>Eukaryota</taxon>
        <taxon>Fungi</taxon>
        <taxon>Dikarya</taxon>
        <taxon>Basidiomycota</taxon>
        <taxon>Agaricomycotina</taxon>
        <taxon>Agaricomycetes</taxon>
        <taxon>Agaricomycetidae</taxon>
        <taxon>Agaricales</taxon>
        <taxon>Marasmiineae</taxon>
        <taxon>Marasmiaceae</taxon>
        <taxon>Paramarasmius</taxon>
    </lineage>
</organism>
<dbReference type="GO" id="GO:0016020">
    <property type="term" value="C:membrane"/>
    <property type="evidence" value="ECO:0007669"/>
    <property type="project" value="UniProtKB-SubCell"/>
</dbReference>
<dbReference type="AlphaFoldDB" id="A0AAW0C5B1"/>
<evidence type="ECO:0000256" key="6">
    <source>
        <dbReference type="SAM" id="Phobius"/>
    </source>
</evidence>
<gene>
    <name evidence="7" type="ORF">VNI00_012368</name>
</gene>
<dbReference type="PANTHER" id="PTHR43791">
    <property type="entry name" value="PERMEASE-RELATED"/>
    <property type="match status" value="1"/>
</dbReference>
<dbReference type="Pfam" id="PF07690">
    <property type="entry name" value="MFS_1"/>
    <property type="match status" value="1"/>
</dbReference>
<keyword evidence="3 6" id="KW-0812">Transmembrane</keyword>
<name>A0AAW0C5B1_9AGAR</name>
<evidence type="ECO:0000256" key="3">
    <source>
        <dbReference type="ARBA" id="ARBA00022692"/>
    </source>
</evidence>
<accession>A0AAW0C5B1</accession>
<feature type="transmembrane region" description="Helical" evidence="6">
    <location>
        <begin position="360"/>
        <end position="380"/>
    </location>
</feature>
<feature type="transmembrane region" description="Helical" evidence="6">
    <location>
        <begin position="203"/>
        <end position="225"/>
    </location>
</feature>
<dbReference type="EMBL" id="JAYKXP010000057">
    <property type="protein sequence ID" value="KAK7034521.1"/>
    <property type="molecule type" value="Genomic_DNA"/>
</dbReference>
<evidence type="ECO:0000256" key="4">
    <source>
        <dbReference type="ARBA" id="ARBA00022989"/>
    </source>
</evidence>
<evidence type="ECO:0000256" key="2">
    <source>
        <dbReference type="ARBA" id="ARBA00022448"/>
    </source>
</evidence>